<dbReference type="HOGENOM" id="CLU_1538796_0_0_6"/>
<reference evidence="4" key="3">
    <citation type="journal article" date="2011" name="Environ. Microbiol.">
        <title>A blueprint of ectoine metabolism from the genome of the industrial producer Halomonas elongata DSM 2581(T).</title>
        <authorList>
            <person name="Schwibbert K."/>
            <person name="Marin-Sanguino A."/>
            <person name="Bagyan I."/>
            <person name="Heidrich G."/>
            <person name="Lentzen G."/>
            <person name="Seitz H."/>
            <person name="Rampp M."/>
            <person name="Schuster S.C."/>
            <person name="Klenk H.P."/>
            <person name="Pfeiffer F."/>
            <person name="Oesterhelt D."/>
            <person name="Kunte H.J."/>
        </authorList>
    </citation>
    <scope>NUCLEOTIDE SEQUENCE [LARGE SCALE GENOMIC DNA]</scope>
    <source>
        <strain evidence="4">ATCC 33173 / DSM 2581 / NBRC 15536 / NCIMB 2198 / 1H9</strain>
    </source>
</reference>
<name>E1V3H6_HALED</name>
<dbReference type="AlphaFoldDB" id="E1V3H6"/>
<dbReference type="EMBL" id="FN869568">
    <property type="protein sequence ID" value="CBV42655.1"/>
    <property type="molecule type" value="Genomic_DNA"/>
</dbReference>
<feature type="region of interest" description="Disordered" evidence="1">
    <location>
        <begin position="148"/>
        <end position="170"/>
    </location>
</feature>
<evidence type="ECO:0000313" key="4">
    <source>
        <dbReference type="Proteomes" id="UP000008707"/>
    </source>
</evidence>
<dbReference type="eggNOG" id="ENOG50336DH">
    <property type="taxonomic scope" value="Bacteria"/>
</dbReference>
<accession>E1V3H6</accession>
<evidence type="ECO:0000256" key="1">
    <source>
        <dbReference type="SAM" id="MobiDB-lite"/>
    </source>
</evidence>
<dbReference type="STRING" id="768066.HELO_2771"/>
<dbReference type="Proteomes" id="UP001322512">
    <property type="component" value="Chromosome"/>
</dbReference>
<dbReference type="Proteomes" id="UP000008707">
    <property type="component" value="Chromosome"/>
</dbReference>
<evidence type="ECO:0000313" key="2">
    <source>
        <dbReference type="EMBL" id="CBV42655.1"/>
    </source>
</evidence>
<dbReference type="RefSeq" id="WP_013332527.1">
    <property type="nucleotide sequence ID" value="NC_014532.2"/>
</dbReference>
<reference evidence="3 5" key="4">
    <citation type="submission" date="2023-11" db="EMBL/GenBank/DDBJ databases">
        <title>MicrobeMod: A computational toolkit for identifying prokaryotic methylation and restriction-modification with nanopore sequencing.</title>
        <authorList>
            <person name="Crits-Christoph A."/>
            <person name="Kang S.C."/>
            <person name="Lee H."/>
            <person name="Ostrov N."/>
        </authorList>
    </citation>
    <scope>NUCLEOTIDE SEQUENCE [LARGE SCALE GENOMIC DNA]</scope>
    <source>
        <strain evidence="3 5">ATCC 33173</strain>
    </source>
</reference>
<reference evidence="2" key="2">
    <citation type="submission" date="2010-05" db="EMBL/GenBank/DDBJ databases">
        <title>Revision and reannotation of the Halomonas elongata DSM 2581(T) genome.</title>
        <authorList>
            <person name="Pfeiffer F."/>
            <person name="Bagyan I."/>
            <person name="Alfaro-Espinoza G."/>
            <person name="Zamora-Lagos M.A."/>
            <person name="Habermann B."/>
            <person name="Oesterhelt D."/>
            <person name="Kunte H.J."/>
        </authorList>
    </citation>
    <scope>NUCLEOTIDE SEQUENCE</scope>
    <source>
        <strain evidence="2">Type strain: DSM 2581</strain>
    </source>
</reference>
<proteinExistence type="predicted"/>
<reference evidence="2" key="1">
    <citation type="journal article" date="2010" name="Environ. Microbiol.">
        <title>A blueprint of ectoine metabolism from the genome of the industrial producer Halomonas elongata DSM 2581(T).</title>
        <authorList>
            <person name="Schwibbert K."/>
            <person name="Marin-Sanguino A."/>
            <person name="Bagyan I."/>
            <person name="Heidrich G."/>
            <person name="Lentzen G."/>
            <person name="Seitz H."/>
            <person name="Rampp M."/>
            <person name="Schuster S.C."/>
            <person name="Klenk H.P."/>
            <person name="Pfeiffer F."/>
            <person name="Oesterhelt D."/>
            <person name="Kunte H.J."/>
        </authorList>
    </citation>
    <scope>NUCLEOTIDE SEQUENCE</scope>
    <source>
        <strain evidence="2">Type strain: DSM 2581</strain>
    </source>
</reference>
<evidence type="ECO:0000313" key="5">
    <source>
        <dbReference type="Proteomes" id="UP001322512"/>
    </source>
</evidence>
<keyword evidence="5" id="KW-1185">Reference proteome</keyword>
<gene>
    <name evidence="2" type="primary">gspN</name>
    <name evidence="2" type="ordered locus">HELO_2771</name>
    <name evidence="3" type="ORF">SR933_07975</name>
</gene>
<feature type="compositionally biased region" description="Pro residues" evidence="1">
    <location>
        <begin position="38"/>
        <end position="55"/>
    </location>
</feature>
<feature type="region of interest" description="Disordered" evidence="1">
    <location>
        <begin position="36"/>
        <end position="55"/>
    </location>
</feature>
<organism evidence="2 4">
    <name type="scientific">Halomonas elongata (strain ATCC 33173 / DSM 2581 / NBRC 15536 / NCIMB 2198 / 1H9)</name>
    <dbReference type="NCBI Taxonomy" id="768066"/>
    <lineage>
        <taxon>Bacteria</taxon>
        <taxon>Pseudomonadati</taxon>
        <taxon>Pseudomonadota</taxon>
        <taxon>Gammaproteobacteria</taxon>
        <taxon>Oceanospirillales</taxon>
        <taxon>Halomonadaceae</taxon>
        <taxon>Halomonas</taxon>
    </lineage>
</organism>
<dbReference type="EMBL" id="CP139472">
    <property type="protein sequence ID" value="WPU48822.1"/>
    <property type="molecule type" value="Genomic_DNA"/>
</dbReference>
<dbReference type="GeneID" id="91010109"/>
<protein>
    <submittedName>
        <fullName evidence="2">General secretion pathway protein GspN</fullName>
    </submittedName>
    <submittedName>
        <fullName evidence="3">Type II secretion system protein N</fullName>
    </submittedName>
</protein>
<dbReference type="OrthoDB" id="9806163at2"/>
<dbReference type="KEGG" id="hel:HELO_2771"/>
<sequence>MRLRATMLAAVALNGLALAALIWRLTAPVAPHWLAAEPAPPPPATTAAEPPPPPSDVRLAATWQHPLFSPDRRPDRQARIPARDPLPDLTLTGVVLDGETRWAYLRGPGATRRRLAAGDALPGGWTLARLTARAATFRRGERTRTLTLAMPRLPAPDEGEAVRLPDTGQP</sequence>
<evidence type="ECO:0000313" key="3">
    <source>
        <dbReference type="EMBL" id="WPU48822.1"/>
    </source>
</evidence>